<reference evidence="12" key="1">
    <citation type="submission" date="2014-02" db="EMBL/GenBank/DDBJ databases">
        <authorList>
            <person name="Genoscope - CEA"/>
        </authorList>
    </citation>
    <scope>NUCLEOTIDE SEQUENCE</scope>
    <source>
        <strain evidence="12">LS3</strain>
    </source>
</reference>
<dbReference type="FunFam" id="3.30.160.60:FF:002343">
    <property type="entry name" value="Zinc finger protein 33A"/>
    <property type="match status" value="1"/>
</dbReference>
<evidence type="ECO:0000256" key="10">
    <source>
        <dbReference type="SAM" id="MobiDB-lite"/>
    </source>
</evidence>
<feature type="compositionally biased region" description="Pro residues" evidence="10">
    <location>
        <begin position="286"/>
        <end position="300"/>
    </location>
</feature>
<feature type="domain" description="C2H2-type" evidence="11">
    <location>
        <begin position="228"/>
        <end position="257"/>
    </location>
</feature>
<gene>
    <name evidence="12" type="ORF">GNLVRS02_ARAD1B09482g</name>
</gene>
<feature type="compositionally biased region" description="Polar residues" evidence="10">
    <location>
        <begin position="301"/>
        <end position="315"/>
    </location>
</feature>
<keyword evidence="4 9" id="KW-0863">Zinc-finger</keyword>
<dbReference type="PANTHER" id="PTHR23235">
    <property type="entry name" value="KRUEPPEL-LIKE TRANSCRIPTION FACTOR"/>
    <property type="match status" value="1"/>
</dbReference>
<keyword evidence="5" id="KW-0862">Zinc</keyword>
<keyword evidence="6" id="KW-0805">Transcription regulation</keyword>
<evidence type="ECO:0000256" key="6">
    <source>
        <dbReference type="ARBA" id="ARBA00023015"/>
    </source>
</evidence>
<evidence type="ECO:0000256" key="5">
    <source>
        <dbReference type="ARBA" id="ARBA00022833"/>
    </source>
</evidence>
<dbReference type="SUPFAM" id="SSF57667">
    <property type="entry name" value="beta-beta-alpha zinc fingers"/>
    <property type="match status" value="2"/>
</dbReference>
<dbReference type="InterPro" id="IPR036236">
    <property type="entry name" value="Znf_C2H2_sf"/>
</dbReference>
<dbReference type="InterPro" id="IPR013087">
    <property type="entry name" value="Znf_C2H2_type"/>
</dbReference>
<evidence type="ECO:0000313" key="12">
    <source>
        <dbReference type="EMBL" id="CDP36286.1"/>
    </source>
</evidence>
<evidence type="ECO:0000256" key="8">
    <source>
        <dbReference type="ARBA" id="ARBA00023242"/>
    </source>
</evidence>
<dbReference type="Pfam" id="PF00096">
    <property type="entry name" value="zf-C2H2"/>
    <property type="match status" value="4"/>
</dbReference>
<evidence type="ECO:0000256" key="4">
    <source>
        <dbReference type="ARBA" id="ARBA00022771"/>
    </source>
</evidence>
<accession>A0A060TAS6</accession>
<evidence type="ECO:0000256" key="1">
    <source>
        <dbReference type="ARBA" id="ARBA00004123"/>
    </source>
</evidence>
<dbReference type="GO" id="GO:0008270">
    <property type="term" value="F:zinc ion binding"/>
    <property type="evidence" value="ECO:0007669"/>
    <property type="project" value="UniProtKB-KW"/>
</dbReference>
<keyword evidence="8" id="KW-0539">Nucleus</keyword>
<dbReference type="GO" id="GO:0000978">
    <property type="term" value="F:RNA polymerase II cis-regulatory region sequence-specific DNA binding"/>
    <property type="evidence" value="ECO:0007669"/>
    <property type="project" value="TreeGrafter"/>
</dbReference>
<protein>
    <submittedName>
        <fullName evidence="12">ARAD1B09482p</fullName>
    </submittedName>
</protein>
<feature type="compositionally biased region" description="Low complexity" evidence="10">
    <location>
        <begin position="38"/>
        <end position="94"/>
    </location>
</feature>
<feature type="compositionally biased region" description="Polar residues" evidence="10">
    <location>
        <begin position="20"/>
        <end position="30"/>
    </location>
</feature>
<reference evidence="12" key="2">
    <citation type="submission" date="2014-06" db="EMBL/GenBank/DDBJ databases">
        <title>The complete genome of Blastobotrys (Arxula) adeninivorans LS3 - a yeast of biotechnological interest.</title>
        <authorList>
            <person name="Kunze G."/>
            <person name="Gaillardin C."/>
            <person name="Czernicka M."/>
            <person name="Durrens P."/>
            <person name="Martin T."/>
            <person name="Boer E."/>
            <person name="Gabaldon T."/>
            <person name="Cruz J."/>
            <person name="Talla E."/>
            <person name="Marck C."/>
            <person name="Goffeau A."/>
            <person name="Barbe V."/>
            <person name="Baret P."/>
            <person name="Baronian K."/>
            <person name="Beier S."/>
            <person name="Bleykasten C."/>
            <person name="Bode R."/>
            <person name="Casaregola S."/>
            <person name="Despons L."/>
            <person name="Fairhead C."/>
            <person name="Giersberg M."/>
            <person name="Gierski P."/>
            <person name="Hahnel U."/>
            <person name="Hartmann A."/>
            <person name="Jankowska D."/>
            <person name="Jubin C."/>
            <person name="Jung P."/>
            <person name="Lafontaine I."/>
            <person name="Leh-Louis V."/>
            <person name="Lemaire M."/>
            <person name="Marcet-Houben M."/>
            <person name="Mascher M."/>
            <person name="Morel G."/>
            <person name="Richard G.-F."/>
            <person name="Riechen J."/>
            <person name="Sacerdot C."/>
            <person name="Sarkar A."/>
            <person name="Savel G."/>
            <person name="Schacherer J."/>
            <person name="Sherman D."/>
            <person name="Straub M.-L."/>
            <person name="Stein N."/>
            <person name="Thierry A."/>
            <person name="Trautwein-Schult A."/>
            <person name="Westhof E."/>
            <person name="Worch S."/>
            <person name="Dujon B."/>
            <person name="Souciet J.-L."/>
            <person name="Wincker P."/>
            <person name="Scholz U."/>
            <person name="Neuveglise N."/>
        </authorList>
    </citation>
    <scope>NUCLEOTIDE SEQUENCE</scope>
    <source>
        <strain evidence="12">LS3</strain>
    </source>
</reference>
<feature type="region of interest" description="Disordered" evidence="10">
    <location>
        <begin position="1"/>
        <end position="94"/>
    </location>
</feature>
<evidence type="ECO:0000256" key="3">
    <source>
        <dbReference type="ARBA" id="ARBA00022737"/>
    </source>
</evidence>
<evidence type="ECO:0000256" key="7">
    <source>
        <dbReference type="ARBA" id="ARBA00023163"/>
    </source>
</evidence>
<dbReference type="PANTHER" id="PTHR23235:SF120">
    <property type="entry name" value="KRUPPEL-LIKE FACTOR 15"/>
    <property type="match status" value="1"/>
</dbReference>
<dbReference type="Gene3D" id="3.30.160.60">
    <property type="entry name" value="Classic Zinc Finger"/>
    <property type="match status" value="4"/>
</dbReference>
<feature type="domain" description="C2H2-type" evidence="11">
    <location>
        <begin position="200"/>
        <end position="227"/>
    </location>
</feature>
<dbReference type="GO" id="GO:0000981">
    <property type="term" value="F:DNA-binding transcription factor activity, RNA polymerase II-specific"/>
    <property type="evidence" value="ECO:0007669"/>
    <property type="project" value="UniProtKB-ARBA"/>
</dbReference>
<dbReference type="GO" id="GO:0005634">
    <property type="term" value="C:nucleus"/>
    <property type="evidence" value="ECO:0007669"/>
    <property type="project" value="UniProtKB-SubCell"/>
</dbReference>
<keyword evidence="3" id="KW-0677">Repeat</keyword>
<sequence>MDLKEILNSDSDHKSFPLDSIQQKETNNQEPLVGVATIPSPILSASSLSPPSKASGLSTSTSSSLASSPISLSRSPGASLTQYSSATTTTSGSCTQSIPTIKFLIAEVSRPIGPHKGSPLISPPITGTMESYTYNMSEGYLKRFSCSTCRKRFARKSDLVRHERIHSGDRPNKCHICNKAFIQRSALTVHSRVHTGEKPHKCDICAKSFSDSSSLARHRRIHTGSRPYVCHFPGCEKTFTRRTTLTRHKATHGGEWTEILQIDTRPLAIARPGNRNAPESTVPRTNPLPPPPPPPLPPPFQFSNNSAFSSPSTHWKTAPLSVLVSRP</sequence>
<dbReference type="EMBL" id="HG937692">
    <property type="protein sequence ID" value="CDP36286.1"/>
    <property type="molecule type" value="Genomic_DNA"/>
</dbReference>
<feature type="region of interest" description="Disordered" evidence="10">
    <location>
        <begin position="270"/>
        <end position="327"/>
    </location>
</feature>
<dbReference type="PROSITE" id="PS00028">
    <property type="entry name" value="ZINC_FINGER_C2H2_1"/>
    <property type="match status" value="4"/>
</dbReference>
<evidence type="ECO:0000259" key="11">
    <source>
        <dbReference type="PROSITE" id="PS50157"/>
    </source>
</evidence>
<dbReference type="SMART" id="SM00355">
    <property type="entry name" value="ZnF_C2H2"/>
    <property type="match status" value="4"/>
</dbReference>
<proteinExistence type="predicted"/>
<keyword evidence="2" id="KW-0479">Metal-binding</keyword>
<keyword evidence="7" id="KW-0804">Transcription</keyword>
<dbReference type="PROSITE" id="PS50157">
    <property type="entry name" value="ZINC_FINGER_C2H2_2"/>
    <property type="match status" value="4"/>
</dbReference>
<comment type="subcellular location">
    <subcellularLocation>
        <location evidence="1">Nucleus</location>
    </subcellularLocation>
</comment>
<dbReference type="FunFam" id="3.30.160.60:FF:000925">
    <property type="entry name" value="Zinc finger protein 668"/>
    <property type="match status" value="1"/>
</dbReference>
<dbReference type="AlphaFoldDB" id="A0A060TAS6"/>
<feature type="domain" description="C2H2-type" evidence="11">
    <location>
        <begin position="172"/>
        <end position="199"/>
    </location>
</feature>
<evidence type="ECO:0000256" key="9">
    <source>
        <dbReference type="PROSITE-ProRule" id="PRU00042"/>
    </source>
</evidence>
<organism evidence="12">
    <name type="scientific">Blastobotrys adeninivorans</name>
    <name type="common">Yeast</name>
    <name type="synonym">Arxula adeninivorans</name>
    <dbReference type="NCBI Taxonomy" id="409370"/>
    <lineage>
        <taxon>Eukaryota</taxon>
        <taxon>Fungi</taxon>
        <taxon>Dikarya</taxon>
        <taxon>Ascomycota</taxon>
        <taxon>Saccharomycotina</taxon>
        <taxon>Dipodascomycetes</taxon>
        <taxon>Dipodascales</taxon>
        <taxon>Trichomonascaceae</taxon>
        <taxon>Blastobotrys</taxon>
    </lineage>
</organism>
<dbReference type="FunFam" id="3.30.160.60:FF:000060">
    <property type="entry name" value="zinc finger protein 436"/>
    <property type="match status" value="1"/>
</dbReference>
<evidence type="ECO:0000256" key="2">
    <source>
        <dbReference type="ARBA" id="ARBA00022723"/>
    </source>
</evidence>
<dbReference type="FunFam" id="3.30.160.60:FF:000125">
    <property type="entry name" value="Putative zinc finger protein 143"/>
    <property type="match status" value="1"/>
</dbReference>
<name>A0A060TAS6_BLAAD</name>
<feature type="compositionally biased region" description="Basic and acidic residues" evidence="10">
    <location>
        <begin position="1"/>
        <end position="16"/>
    </location>
</feature>
<feature type="domain" description="C2H2-type" evidence="11">
    <location>
        <begin position="144"/>
        <end position="171"/>
    </location>
</feature>